<dbReference type="InterPro" id="IPR051165">
    <property type="entry name" value="Multifunctional_ANK_Repeat"/>
</dbReference>
<dbReference type="EMBL" id="JAPZBU010000004">
    <property type="protein sequence ID" value="KAJ5408496.1"/>
    <property type="molecule type" value="Genomic_DNA"/>
</dbReference>
<dbReference type="PRINTS" id="PR01415">
    <property type="entry name" value="ANKYRIN"/>
</dbReference>
<feature type="repeat" description="ANK" evidence="3">
    <location>
        <begin position="21"/>
        <end position="59"/>
    </location>
</feature>
<dbReference type="SMART" id="SM00248">
    <property type="entry name" value="ANK"/>
    <property type="match status" value="17"/>
</dbReference>
<dbReference type="Proteomes" id="UP001147747">
    <property type="component" value="Unassembled WGS sequence"/>
</dbReference>
<keyword evidence="2 3" id="KW-0040">ANK repeat</keyword>
<evidence type="ECO:0000256" key="1">
    <source>
        <dbReference type="ARBA" id="ARBA00022737"/>
    </source>
</evidence>
<evidence type="ECO:0000313" key="5">
    <source>
        <dbReference type="Proteomes" id="UP001147747"/>
    </source>
</evidence>
<keyword evidence="5" id="KW-1185">Reference proteome</keyword>
<feature type="repeat" description="ANK" evidence="3">
    <location>
        <begin position="159"/>
        <end position="195"/>
    </location>
</feature>
<dbReference type="PROSITE" id="PS50297">
    <property type="entry name" value="ANK_REP_REGION"/>
    <property type="match status" value="1"/>
</dbReference>
<dbReference type="Pfam" id="PF12796">
    <property type="entry name" value="Ank_2"/>
    <property type="match status" value="3"/>
</dbReference>
<sequence length="861" mass="95685">MGNAIVIPQNDDKDEQEELSKGKTALYAFCAKADHNTPDVVECVKLLLDAGADVNLKAPDGSTVLYIACRGNGKLVKFLLEAGADPTIEDNSGRTILHTCGENDEETLPLLLAGGLVDINKASDLDGRTPLHCRSEHNNSTPMLPFLQFKPDLDAVDSEGNTALHYCVRSPLIVNTSTHIDDLLADGANPNIKNRQGDTPLHKIHSSNEFVLKLLLAGADIEARNSKGQTPLFAYAGESKMASNASVFQCLIDSGAHPRATDYQNNSLLFEALINRSNSIDLSFKPVDFMKRLIYLGLDIDQPNNSGRTVLHEFISRTGGNSLPCPQPQVLDFILEACSNQSPSDCDGIQPLHIAARTSPGYFFKLIGASADLFGITYQGMSVLHVAAEARQADIVCLIVSKLHSVADNRKNGFIDKQDRSGMSALHYACQSGRPETVKILLEAGANPNLKDRQDYSPFSVAAQFERELMMKRDDSTSPQDSPIDLMNIRLGREMRQNEIRRMCGIMMVPHISHDKCFSILTEDNTTRLEEILELLFAFGARVTGKKGCLRKAFDYAVLYGLDYTVDCLMRFQVLFTDQSGAGEHSEYDDYLICNYRFEATKKALKCGRIYHNPENEKQARHGNVVYYSNFSEKLLFMRQYDIFKERLSTSTVSGIVVPATVNPTHINYKGESALHLLWFDDNEWCALAEKEATVVDYPMIKPLLMTACDRLFPNMDVVTYLVEEMKVNINVKQQSRSTLKDDSYDVLFGEGVLHSLAKGRSWWHANKAIPYLIERGANLEIRDKIGRTPLLIALTEPDFFETGPFHRQAAQVLIQSGANVNVRDQKGNNCLSNAGSDREMIKLLISYGAKIDKEAIESAI</sequence>
<evidence type="ECO:0000256" key="2">
    <source>
        <dbReference type="ARBA" id="ARBA00023043"/>
    </source>
</evidence>
<dbReference type="PROSITE" id="PS50088">
    <property type="entry name" value="ANK_REPEAT"/>
    <property type="match status" value="4"/>
</dbReference>
<feature type="repeat" description="ANK" evidence="3">
    <location>
        <begin position="786"/>
        <end position="826"/>
    </location>
</feature>
<dbReference type="SUPFAM" id="SSF48403">
    <property type="entry name" value="Ankyrin repeat"/>
    <property type="match status" value="2"/>
</dbReference>
<dbReference type="Gene3D" id="1.25.40.20">
    <property type="entry name" value="Ankyrin repeat-containing domain"/>
    <property type="match status" value="4"/>
</dbReference>
<dbReference type="AlphaFoldDB" id="A0A9X0BDC6"/>
<dbReference type="PANTHER" id="PTHR24123:SF33">
    <property type="entry name" value="PROTEIN HOS4"/>
    <property type="match status" value="1"/>
</dbReference>
<dbReference type="RefSeq" id="XP_056492811.1">
    <property type="nucleotide sequence ID" value="XM_056627016.1"/>
</dbReference>
<gene>
    <name evidence="4" type="ORF">N7509_002379</name>
</gene>
<keyword evidence="1" id="KW-0677">Repeat</keyword>
<proteinExistence type="predicted"/>
<reference evidence="4" key="2">
    <citation type="journal article" date="2023" name="IMA Fungus">
        <title>Comparative genomic study of the Penicillium genus elucidates a diverse pangenome and 15 lateral gene transfer events.</title>
        <authorList>
            <person name="Petersen C."/>
            <person name="Sorensen T."/>
            <person name="Nielsen M.R."/>
            <person name="Sondergaard T.E."/>
            <person name="Sorensen J.L."/>
            <person name="Fitzpatrick D.A."/>
            <person name="Frisvad J.C."/>
            <person name="Nielsen K.L."/>
        </authorList>
    </citation>
    <scope>NUCLEOTIDE SEQUENCE</scope>
    <source>
        <strain evidence="4">IBT 29677</strain>
    </source>
</reference>
<feature type="repeat" description="ANK" evidence="3">
    <location>
        <begin position="421"/>
        <end position="453"/>
    </location>
</feature>
<dbReference type="GeneID" id="81365996"/>
<comment type="caution">
    <text evidence="4">The sequence shown here is derived from an EMBL/GenBank/DDBJ whole genome shotgun (WGS) entry which is preliminary data.</text>
</comment>
<dbReference type="InterPro" id="IPR002110">
    <property type="entry name" value="Ankyrin_rpt"/>
</dbReference>
<protein>
    <submittedName>
        <fullName evidence="4">Ankyrin 2-3/unc44</fullName>
    </submittedName>
</protein>
<accession>A0A9X0BDC6</accession>
<dbReference type="OrthoDB" id="21416at2759"/>
<organism evidence="4 5">
    <name type="scientific">Penicillium cosmopolitanum</name>
    <dbReference type="NCBI Taxonomy" id="1131564"/>
    <lineage>
        <taxon>Eukaryota</taxon>
        <taxon>Fungi</taxon>
        <taxon>Dikarya</taxon>
        <taxon>Ascomycota</taxon>
        <taxon>Pezizomycotina</taxon>
        <taxon>Eurotiomycetes</taxon>
        <taxon>Eurotiomycetidae</taxon>
        <taxon>Eurotiales</taxon>
        <taxon>Aspergillaceae</taxon>
        <taxon>Penicillium</taxon>
    </lineage>
</organism>
<reference evidence="4" key="1">
    <citation type="submission" date="2022-12" db="EMBL/GenBank/DDBJ databases">
        <authorList>
            <person name="Petersen C."/>
        </authorList>
    </citation>
    <scope>NUCLEOTIDE SEQUENCE</scope>
    <source>
        <strain evidence="4">IBT 29677</strain>
    </source>
</reference>
<evidence type="ECO:0000313" key="4">
    <source>
        <dbReference type="EMBL" id="KAJ5408496.1"/>
    </source>
</evidence>
<dbReference type="PANTHER" id="PTHR24123">
    <property type="entry name" value="ANKYRIN REPEAT-CONTAINING"/>
    <property type="match status" value="1"/>
</dbReference>
<evidence type="ECO:0000256" key="3">
    <source>
        <dbReference type="PROSITE-ProRule" id="PRU00023"/>
    </source>
</evidence>
<name>A0A9X0BDC6_9EURO</name>
<dbReference type="InterPro" id="IPR036770">
    <property type="entry name" value="Ankyrin_rpt-contain_sf"/>
</dbReference>